<feature type="domain" description="Fibronectin type-III" evidence="4">
    <location>
        <begin position="239"/>
        <end position="323"/>
    </location>
</feature>
<dbReference type="InterPro" id="IPR013783">
    <property type="entry name" value="Ig-like_fold"/>
</dbReference>
<evidence type="ECO:0000313" key="6">
    <source>
        <dbReference type="Proteomes" id="UP000193334"/>
    </source>
</evidence>
<dbReference type="CDD" id="cd00063">
    <property type="entry name" value="FN3"/>
    <property type="match status" value="2"/>
</dbReference>
<keyword evidence="5" id="KW-0378">Hydrolase</keyword>
<dbReference type="EC" id="3.2.1.91" evidence="5"/>
<dbReference type="InterPro" id="IPR012334">
    <property type="entry name" value="Pectin_lyas_fold"/>
</dbReference>
<dbReference type="STRING" id="1941349.STSP1_01078"/>
<dbReference type="PROSITE" id="PS50853">
    <property type="entry name" value="FN3"/>
    <property type="match status" value="3"/>
</dbReference>
<dbReference type="Gene3D" id="1.10.1330.10">
    <property type="entry name" value="Dockerin domain"/>
    <property type="match status" value="1"/>
</dbReference>
<proteinExistence type="predicted"/>
<dbReference type="GO" id="GO:0000272">
    <property type="term" value="P:polysaccharide catabolic process"/>
    <property type="evidence" value="ECO:0007669"/>
    <property type="project" value="InterPro"/>
</dbReference>
<name>A0A1W6LLP0_9BACT</name>
<dbReference type="EMBL" id="CP021023">
    <property type="protein sequence ID" value="ARN56689.1"/>
    <property type="molecule type" value="Genomic_DNA"/>
</dbReference>
<feature type="signal peptide" evidence="3">
    <location>
        <begin position="1"/>
        <end position="27"/>
    </location>
</feature>
<feature type="compositionally biased region" description="Polar residues" evidence="2">
    <location>
        <begin position="116"/>
        <end position="130"/>
    </location>
</feature>
<organism evidence="5 6">
    <name type="scientific">Sedimentisphaera salicampi</name>
    <dbReference type="NCBI Taxonomy" id="1941349"/>
    <lineage>
        <taxon>Bacteria</taxon>
        <taxon>Pseudomonadati</taxon>
        <taxon>Planctomycetota</taxon>
        <taxon>Phycisphaerae</taxon>
        <taxon>Sedimentisphaerales</taxon>
        <taxon>Sedimentisphaeraceae</taxon>
        <taxon>Sedimentisphaera</taxon>
    </lineage>
</organism>
<feature type="region of interest" description="Disordered" evidence="2">
    <location>
        <begin position="103"/>
        <end position="130"/>
    </location>
</feature>
<evidence type="ECO:0000256" key="1">
    <source>
        <dbReference type="ARBA" id="ARBA00022737"/>
    </source>
</evidence>
<dbReference type="Gene3D" id="2.160.20.10">
    <property type="entry name" value="Single-stranded right-handed beta-helix, Pectin lyase-like"/>
    <property type="match status" value="1"/>
</dbReference>
<dbReference type="GO" id="GO:0016162">
    <property type="term" value="F:cellulose 1,4-beta-cellobiosidase activity"/>
    <property type="evidence" value="ECO:0007669"/>
    <property type="project" value="UniProtKB-EC"/>
</dbReference>
<dbReference type="SMART" id="SM00060">
    <property type="entry name" value="FN3"/>
    <property type="match status" value="3"/>
</dbReference>
<feature type="chain" id="PRO_5012868233" evidence="3">
    <location>
        <begin position="28"/>
        <end position="1416"/>
    </location>
</feature>
<dbReference type="GO" id="GO:0016799">
    <property type="term" value="F:hydrolase activity, hydrolyzing N-glycosyl compounds"/>
    <property type="evidence" value="ECO:0007669"/>
    <property type="project" value="InterPro"/>
</dbReference>
<evidence type="ECO:0000313" key="5">
    <source>
        <dbReference type="EMBL" id="ARN56689.1"/>
    </source>
</evidence>
<dbReference type="PANTHER" id="PTHR13817:SF166">
    <property type="entry name" value="NEURONAL IGCAM-RELATED"/>
    <property type="match status" value="1"/>
</dbReference>
<gene>
    <name evidence="5" type="primary">cbhB</name>
    <name evidence="5" type="ORF">STSP1_01078</name>
</gene>
<evidence type="ECO:0000256" key="2">
    <source>
        <dbReference type="SAM" id="MobiDB-lite"/>
    </source>
</evidence>
<keyword evidence="3" id="KW-0732">Signal</keyword>
<dbReference type="InterPro" id="IPR036116">
    <property type="entry name" value="FN3_sf"/>
</dbReference>
<keyword evidence="6" id="KW-1185">Reference proteome</keyword>
<feature type="domain" description="Fibronectin type-III" evidence="4">
    <location>
        <begin position="383"/>
        <end position="469"/>
    </location>
</feature>
<dbReference type="RefSeq" id="WP_085755378.1">
    <property type="nucleotide sequence ID" value="NZ_CP021023.1"/>
</dbReference>
<accession>A0A1W6LLP0</accession>
<keyword evidence="1" id="KW-0677">Repeat</keyword>
<dbReference type="SUPFAM" id="SSF63446">
    <property type="entry name" value="Type I dockerin domain"/>
    <property type="match status" value="1"/>
</dbReference>
<keyword evidence="5" id="KW-0326">Glycosidase</keyword>
<dbReference type="Pfam" id="PF00041">
    <property type="entry name" value="fn3"/>
    <property type="match status" value="3"/>
</dbReference>
<dbReference type="SUPFAM" id="SSF51126">
    <property type="entry name" value="Pectin lyase-like"/>
    <property type="match status" value="1"/>
</dbReference>
<dbReference type="InterPro" id="IPR036452">
    <property type="entry name" value="Ribo_hydro-like"/>
</dbReference>
<dbReference type="KEGG" id="pbp:STSP1_01078"/>
<dbReference type="InterPro" id="IPR048527">
    <property type="entry name" value="Sde182_C"/>
</dbReference>
<dbReference type="InterPro" id="IPR011483">
    <property type="entry name" value="Sde182_NH-like"/>
</dbReference>
<dbReference type="InterPro" id="IPR036439">
    <property type="entry name" value="Dockerin_dom_sf"/>
</dbReference>
<protein>
    <submittedName>
        <fullName evidence="5">Exoglucanase B</fullName>
        <ecNumber evidence="5">3.2.1.91</ecNumber>
    </submittedName>
</protein>
<feature type="region of interest" description="Disordered" evidence="2">
    <location>
        <begin position="879"/>
        <end position="898"/>
    </location>
</feature>
<feature type="domain" description="Fibronectin type-III" evidence="4">
    <location>
        <begin position="892"/>
        <end position="977"/>
    </location>
</feature>
<dbReference type="InterPro" id="IPR050964">
    <property type="entry name" value="Striated_Muscle_Regulatory"/>
</dbReference>
<sequence length="1416" mass="155103" precursor="true">MKFKTFKLSVAMLFSVLFTVCTSNCFGDVVSVNFGFSSTDVAGAAGAYPYAANNWNNATSGAAGSMTDLIDSSGVSTGISISWSANEVWHRSSSASDDDEKLMKSFLNDTPPGGDRSQSSTDPSTVTVSNLPGGGYDLVIYSDGDETNIEKSTIFNVNDGSGVITKTANDLVQYPDDGYVLDSGLNYRSTNNDSDYGNYLVFENLQGTSVQIEFHGENDISWRGHLNGIQIVSNLGIVPPQNLSAFDISSNKAHLSWESAGAGSAVDGYKVYRDGVNIADVTAAEYVDYCLSPDTQYSYQVSAYNSEDESDLSPSLAVETMSFGDLAGDGAVDTNDLRVLLFNWLESGMCIQGDLNNDSIVNLVDYSELLSHWTYPDITAPSVPQNLSVSDVTSASVSLTWQSSADDTAVAGYYVYRDGAQVSSSGDNVQTDAPLDAQTSYSYQIAAYDEAGNVSDLSDPVDVTTTNETYSVAGVPHKELDFSKEVKTWWSELSYNPDSVNYDPTIPSPEFVLNAGDFDGSIQDAIDALPEEGGTVFVPNGVYTENFGIIARDNVHIVGESKEGVIIRAPAWDPNQSNEYHSDDHHMIKVAGHESAILYPVFDYHSSLNKGDFREEEWNALVNKKRNIAFRNLTFDGHGTVNGAIDFAAVMDILVENCEFKNFTHSVGYHEPAITGHAHIDNIIVRNCTFREAIDTPLQFYMDGVHGCYMINNVFEGKLLFLCNDDFTEDLNENGVTDEYEERESKYVVIYDNEFVKDTWDPMSFTGSNLLFKKNHLPINIVTIATCTTRYSHQAPDLVYEFFNLNFLENDIKSVGTTLVRLNNNSNPAPEEYSDPLMGYINIEDNYVGSNPTDDAYLIVEPPVMESTITVNGNMYGQPWPPVEPDTQAPTAPSGLSVTNVSSSSAALSWSASTDNIAVEGYKVYRDGVYIDSTSSTSYIDSSLNPETAYSYSVSAFDAADNDSNLSNSVNAQTESADTQKPRVVVMTDFGRLTSEGDAWIGDPDDYQSMTRLLLYSNMIDLQGLICVTSTSVKYDLYPDELKTHIDAYGQVKDNLLLHESGFPTAGYLKSIVKSGNVDSSVYGMDAVGSGKSSEGSDWIISLVDSDDPRPLYILAWGGTNTLAQALWDVQANRSQAELNEFLSKIRVYPIAKQDGSYNWLVSNFVQAGDPDKQLFWIDGAAGAWKGISAGPSTIFDVQGGDESLVSHQWIDDNIRNKGALGVPQRYPYHTYIMEGDTPSFMYMLPVGIGDPERPELGGWGGRYSSDGPLHTAEIDTVNGISEIYASVWRWRQAYQNDFSARMDWCVESYNLANHPPEVEVEAALERTVNQGDLVAFDAQNSYDPDSDNLNYQWYRYSEADTYSGSINISNPDTATASFTAPGVSSTETINIILAVTDNGSPNLTRYKQFVITVNP</sequence>
<dbReference type="InterPro" id="IPR003961">
    <property type="entry name" value="FN3_dom"/>
</dbReference>
<dbReference type="Pfam" id="PF21027">
    <property type="entry name" value="Sde0182_C"/>
    <property type="match status" value="1"/>
</dbReference>
<dbReference type="SUPFAM" id="SSF53590">
    <property type="entry name" value="Nucleoside hydrolase"/>
    <property type="match status" value="1"/>
</dbReference>
<dbReference type="InterPro" id="IPR011050">
    <property type="entry name" value="Pectin_lyase_fold/virulence"/>
</dbReference>
<reference evidence="6" key="1">
    <citation type="submission" date="2017-04" db="EMBL/GenBank/DDBJ databases">
        <title>Comparative genomics and description of representatives of a novel lineage of planctomycetes thriving in anoxic sediments.</title>
        <authorList>
            <person name="Spring S."/>
            <person name="Bunk B."/>
            <person name="Sproer C."/>
        </authorList>
    </citation>
    <scope>NUCLEOTIDE SEQUENCE [LARGE SCALE GENOMIC DNA]</scope>
    <source>
        <strain evidence="6">ST-PulAB-D4</strain>
    </source>
</reference>
<evidence type="ECO:0000256" key="3">
    <source>
        <dbReference type="SAM" id="SignalP"/>
    </source>
</evidence>
<dbReference type="SUPFAM" id="SSF49265">
    <property type="entry name" value="Fibronectin type III"/>
    <property type="match status" value="3"/>
</dbReference>
<dbReference type="Gene3D" id="3.90.245.10">
    <property type="entry name" value="Ribonucleoside hydrolase-like"/>
    <property type="match status" value="1"/>
</dbReference>
<dbReference type="PANTHER" id="PTHR13817">
    <property type="entry name" value="TITIN"/>
    <property type="match status" value="1"/>
</dbReference>
<evidence type="ECO:0000259" key="4">
    <source>
        <dbReference type="PROSITE" id="PS50853"/>
    </source>
</evidence>
<dbReference type="Pfam" id="PF07632">
    <property type="entry name" value="Sde182_NH-like"/>
    <property type="match status" value="1"/>
</dbReference>
<dbReference type="Gene3D" id="2.60.40.10">
    <property type="entry name" value="Immunoglobulins"/>
    <property type="match status" value="4"/>
</dbReference>
<dbReference type="Proteomes" id="UP000193334">
    <property type="component" value="Chromosome"/>
</dbReference>